<protein>
    <recommendedName>
        <fullName evidence="12">Cytochrome P450</fullName>
    </recommendedName>
</protein>
<evidence type="ECO:0008006" key="12">
    <source>
        <dbReference type="Google" id="ProtNLM"/>
    </source>
</evidence>
<dbReference type="EMBL" id="SEOQ01000491">
    <property type="protein sequence ID" value="TFY61812.1"/>
    <property type="molecule type" value="Genomic_DNA"/>
</dbReference>
<organism evidence="10 11">
    <name type="scientific">Dentipellis fragilis</name>
    <dbReference type="NCBI Taxonomy" id="205917"/>
    <lineage>
        <taxon>Eukaryota</taxon>
        <taxon>Fungi</taxon>
        <taxon>Dikarya</taxon>
        <taxon>Basidiomycota</taxon>
        <taxon>Agaricomycotina</taxon>
        <taxon>Agaricomycetes</taxon>
        <taxon>Russulales</taxon>
        <taxon>Hericiaceae</taxon>
        <taxon>Dentipellis</taxon>
    </lineage>
</organism>
<evidence type="ECO:0000313" key="10">
    <source>
        <dbReference type="EMBL" id="TFY61812.1"/>
    </source>
</evidence>
<evidence type="ECO:0000256" key="7">
    <source>
        <dbReference type="ARBA" id="ARBA00023033"/>
    </source>
</evidence>
<gene>
    <name evidence="10" type="ORF">EVG20_g6918</name>
</gene>
<evidence type="ECO:0000256" key="8">
    <source>
        <dbReference type="PIRSR" id="PIRSR602401-1"/>
    </source>
</evidence>
<sequence>MHPRHYRLRFLLDLTRSIVVPQLIFSLALIWAPKPGVAGHVMLRLAVVPLSIFLRNMYESYVNKKNADRLGAVIIPRVRGKWPGNLDIALNLVKALHHDYPMQFVSELFEEYGCKTLNMRILWSDLIFTIDEVNVKYMLTGSGFEWFHKGYYWQERSESFLGNGIFNRDQEEWHAHRTIARPWFARDRISDFNLFDRHGTTALHIMSEHATEGRAFDMQDLLGRFALDAATEFLFGSCVDSLHGALPVAGHAKMGPKGSSIDDEFGTFAWAFEDVQVQLARRTRIGNNWPLFEMFTDKTKKGNAIIHGWLSPLVDRALEEKAKSGTEGRKDEDHTFLDHLVASLDDAESIRFQVLNMLLAGRDTTSTTLTFVVYFLCLHPDVMLRLRQEIINEYGDSGKPSLETMRGLKHLRAVLNETLRLFPAVPMNLRLSDGTPHVFPASENAPKYYVPPGTQILYNTLLIQRRKDLWGADADTFRPERWLDPDCIKHLVANPFMFVPFHAGPRICLGQNFAYNEMSFFLVRLLQKFEKFELARDAQPPASLPPSEWKGAKGRKGIEQVFPASSVTMFIKGGLWVRAFPAASG</sequence>
<evidence type="ECO:0000256" key="6">
    <source>
        <dbReference type="ARBA" id="ARBA00023004"/>
    </source>
</evidence>
<dbReference type="PROSITE" id="PS00086">
    <property type="entry name" value="CYTOCHROME_P450"/>
    <property type="match status" value="1"/>
</dbReference>
<dbReference type="GO" id="GO:0004497">
    <property type="term" value="F:monooxygenase activity"/>
    <property type="evidence" value="ECO:0007669"/>
    <property type="project" value="UniProtKB-KW"/>
</dbReference>
<dbReference type="InterPro" id="IPR001128">
    <property type="entry name" value="Cyt_P450"/>
</dbReference>
<dbReference type="STRING" id="205917.A0A4Y9YI43"/>
<dbReference type="SUPFAM" id="SSF48264">
    <property type="entry name" value="Cytochrome P450"/>
    <property type="match status" value="1"/>
</dbReference>
<evidence type="ECO:0000256" key="5">
    <source>
        <dbReference type="ARBA" id="ARBA00023002"/>
    </source>
</evidence>
<dbReference type="InterPro" id="IPR002401">
    <property type="entry name" value="Cyt_P450_E_grp-I"/>
</dbReference>
<dbReference type="GO" id="GO:0020037">
    <property type="term" value="F:heme binding"/>
    <property type="evidence" value="ECO:0007669"/>
    <property type="project" value="InterPro"/>
</dbReference>
<evidence type="ECO:0000256" key="2">
    <source>
        <dbReference type="ARBA" id="ARBA00010617"/>
    </source>
</evidence>
<reference evidence="10 11" key="1">
    <citation type="submission" date="2019-02" db="EMBL/GenBank/DDBJ databases">
        <title>Genome sequencing of the rare red list fungi Dentipellis fragilis.</title>
        <authorList>
            <person name="Buettner E."/>
            <person name="Kellner H."/>
        </authorList>
    </citation>
    <scope>NUCLEOTIDE SEQUENCE [LARGE SCALE GENOMIC DNA]</scope>
    <source>
        <strain evidence="10 11">DSM 105465</strain>
    </source>
</reference>
<keyword evidence="3 8" id="KW-0349">Heme</keyword>
<dbReference type="GO" id="GO:0005506">
    <property type="term" value="F:iron ion binding"/>
    <property type="evidence" value="ECO:0007669"/>
    <property type="project" value="InterPro"/>
</dbReference>
<proteinExistence type="inferred from homology"/>
<dbReference type="InterPro" id="IPR036396">
    <property type="entry name" value="Cyt_P450_sf"/>
</dbReference>
<dbReference type="InterPro" id="IPR017972">
    <property type="entry name" value="Cyt_P450_CS"/>
</dbReference>
<keyword evidence="4 8" id="KW-0479">Metal-binding</keyword>
<dbReference type="Proteomes" id="UP000298327">
    <property type="component" value="Unassembled WGS sequence"/>
</dbReference>
<dbReference type="OrthoDB" id="1470350at2759"/>
<evidence type="ECO:0000313" key="11">
    <source>
        <dbReference type="Proteomes" id="UP000298327"/>
    </source>
</evidence>
<comment type="caution">
    <text evidence="10">The sequence shown here is derived from an EMBL/GenBank/DDBJ whole genome shotgun (WGS) entry which is preliminary data.</text>
</comment>
<keyword evidence="11" id="KW-1185">Reference proteome</keyword>
<feature type="binding site" description="axial binding residue" evidence="8">
    <location>
        <position position="508"/>
    </location>
    <ligand>
        <name>heme</name>
        <dbReference type="ChEBI" id="CHEBI:30413"/>
    </ligand>
    <ligandPart>
        <name>Fe</name>
        <dbReference type="ChEBI" id="CHEBI:18248"/>
    </ligandPart>
</feature>
<dbReference type="Pfam" id="PF00067">
    <property type="entry name" value="p450"/>
    <property type="match status" value="1"/>
</dbReference>
<dbReference type="GO" id="GO:0016705">
    <property type="term" value="F:oxidoreductase activity, acting on paired donors, with incorporation or reduction of molecular oxygen"/>
    <property type="evidence" value="ECO:0007669"/>
    <property type="project" value="InterPro"/>
</dbReference>
<dbReference type="PRINTS" id="PR00385">
    <property type="entry name" value="P450"/>
</dbReference>
<dbReference type="PRINTS" id="PR00463">
    <property type="entry name" value="EP450I"/>
</dbReference>
<dbReference type="Gene3D" id="1.10.630.10">
    <property type="entry name" value="Cytochrome P450"/>
    <property type="match status" value="1"/>
</dbReference>
<evidence type="ECO:0000256" key="9">
    <source>
        <dbReference type="RuleBase" id="RU000461"/>
    </source>
</evidence>
<dbReference type="InterPro" id="IPR047146">
    <property type="entry name" value="Cyt_P450_E_CYP52_fungi"/>
</dbReference>
<keyword evidence="6 8" id="KW-0408">Iron</keyword>
<accession>A0A4Y9YI43</accession>
<evidence type="ECO:0000256" key="3">
    <source>
        <dbReference type="ARBA" id="ARBA00022617"/>
    </source>
</evidence>
<evidence type="ECO:0000256" key="1">
    <source>
        <dbReference type="ARBA" id="ARBA00001971"/>
    </source>
</evidence>
<comment type="cofactor">
    <cofactor evidence="1 8">
        <name>heme</name>
        <dbReference type="ChEBI" id="CHEBI:30413"/>
    </cofactor>
</comment>
<keyword evidence="5 9" id="KW-0560">Oxidoreductase</keyword>
<dbReference type="AlphaFoldDB" id="A0A4Y9YI43"/>
<dbReference type="PANTHER" id="PTHR24287">
    <property type="entry name" value="P450, PUTATIVE (EUROFUNG)-RELATED"/>
    <property type="match status" value="1"/>
</dbReference>
<comment type="similarity">
    <text evidence="2 9">Belongs to the cytochrome P450 family.</text>
</comment>
<name>A0A4Y9YI43_9AGAM</name>
<dbReference type="PANTHER" id="PTHR24287:SF1">
    <property type="entry name" value="P450, PUTATIVE (EUROFUNG)-RELATED"/>
    <property type="match status" value="1"/>
</dbReference>
<keyword evidence="7 9" id="KW-0503">Monooxygenase</keyword>
<evidence type="ECO:0000256" key="4">
    <source>
        <dbReference type="ARBA" id="ARBA00022723"/>
    </source>
</evidence>